<dbReference type="GO" id="GO:0006417">
    <property type="term" value="P:regulation of translation"/>
    <property type="evidence" value="ECO:0007669"/>
    <property type="project" value="TreeGrafter"/>
</dbReference>
<evidence type="ECO:0000256" key="4">
    <source>
        <dbReference type="ARBA" id="ARBA00022692"/>
    </source>
</evidence>
<feature type="transmembrane region" description="Helical" evidence="9">
    <location>
        <begin position="111"/>
        <end position="134"/>
    </location>
</feature>
<evidence type="ECO:0000313" key="11">
    <source>
        <dbReference type="EMBL" id="CUS06259.1"/>
    </source>
</evidence>
<dbReference type="OrthoDB" id="150725at2"/>
<evidence type="ECO:0000256" key="8">
    <source>
        <dbReference type="ARBA" id="ARBA00030803"/>
    </source>
</evidence>
<accession>A0A160T8Z3</accession>
<evidence type="ECO:0000256" key="3">
    <source>
        <dbReference type="ARBA" id="ARBA00022475"/>
    </source>
</evidence>
<name>A0A160T8Z3_9CHLR</name>
<dbReference type="GO" id="GO:0016989">
    <property type="term" value="F:sigma factor antagonist activity"/>
    <property type="evidence" value="ECO:0007669"/>
    <property type="project" value="TreeGrafter"/>
</dbReference>
<proteinExistence type="predicted"/>
<keyword evidence="6 9" id="KW-0472">Membrane</keyword>
<keyword evidence="4 9" id="KW-0812">Transmembrane</keyword>
<sequence>MSADNHATIRERLPAYALGCLDEAEVDETAHHVDDCPDCAAEWAEYVAVADALALAVPEAVPSAGLRGRLLAAAAGERIAAVPAAKISPTKKAAETAAIHTAAIRGRRWPAMAVVALAAVVLGGLLWAAFGLWLSPEVPPVSLSPTDMAPEADGELVFERGGRAATLTVRGLPVLPADRQYQLWLVSDGQRESGAVFSVNSNGWAETAVEMSRAAADYERFGITIEPAGGSPGPTGERVLGFARDG</sequence>
<evidence type="ECO:0000313" key="12">
    <source>
        <dbReference type="Proteomes" id="UP000215027"/>
    </source>
</evidence>
<evidence type="ECO:0000256" key="1">
    <source>
        <dbReference type="ARBA" id="ARBA00004167"/>
    </source>
</evidence>
<evidence type="ECO:0000256" key="9">
    <source>
        <dbReference type="SAM" id="Phobius"/>
    </source>
</evidence>
<dbReference type="EMBL" id="LN890656">
    <property type="protein sequence ID" value="CUS06259.1"/>
    <property type="molecule type" value="Genomic_DNA"/>
</dbReference>
<keyword evidence="12" id="KW-1185">Reference proteome</keyword>
<dbReference type="InterPro" id="IPR018764">
    <property type="entry name" value="RskA_C"/>
</dbReference>
<dbReference type="GO" id="GO:0005886">
    <property type="term" value="C:plasma membrane"/>
    <property type="evidence" value="ECO:0007669"/>
    <property type="project" value="UniProtKB-SubCell"/>
</dbReference>
<evidence type="ECO:0000256" key="5">
    <source>
        <dbReference type="ARBA" id="ARBA00022989"/>
    </source>
</evidence>
<evidence type="ECO:0000256" key="2">
    <source>
        <dbReference type="ARBA" id="ARBA00004236"/>
    </source>
</evidence>
<dbReference type="PANTHER" id="PTHR37461">
    <property type="entry name" value="ANTI-SIGMA-K FACTOR RSKA"/>
    <property type="match status" value="1"/>
</dbReference>
<dbReference type="PANTHER" id="PTHR37461:SF1">
    <property type="entry name" value="ANTI-SIGMA-K FACTOR RSKA"/>
    <property type="match status" value="1"/>
</dbReference>
<dbReference type="KEGG" id="pbf:CFX0092_B0725"/>
<gene>
    <name evidence="11" type="ORF">CFX0092_B0725</name>
</gene>
<dbReference type="Gene3D" id="1.10.10.1320">
    <property type="entry name" value="Anti-sigma factor, zinc-finger domain"/>
    <property type="match status" value="1"/>
</dbReference>
<dbReference type="InterPro" id="IPR041916">
    <property type="entry name" value="Anti_sigma_zinc_sf"/>
</dbReference>
<feature type="domain" description="Anti-sigma K factor RskA C-terminal" evidence="10">
    <location>
        <begin position="114"/>
        <end position="237"/>
    </location>
</feature>
<comment type="subcellular location">
    <subcellularLocation>
        <location evidence="2">Cell membrane</location>
    </subcellularLocation>
    <subcellularLocation>
        <location evidence="1">Membrane</location>
        <topology evidence="1">Single-pass membrane protein</topology>
    </subcellularLocation>
</comment>
<evidence type="ECO:0000259" key="10">
    <source>
        <dbReference type="Pfam" id="PF10099"/>
    </source>
</evidence>
<protein>
    <recommendedName>
        <fullName evidence="8">Regulator of SigK</fullName>
    </recommendedName>
    <alternativeName>
        <fullName evidence="7">Sigma-K anti-sigma factor RskA</fullName>
    </alternativeName>
</protein>
<dbReference type="AlphaFoldDB" id="A0A160T8Z3"/>
<dbReference type="RefSeq" id="WP_095045559.1">
    <property type="nucleotide sequence ID" value="NZ_LN890656.1"/>
</dbReference>
<reference evidence="11" key="1">
    <citation type="submission" date="2016-01" db="EMBL/GenBank/DDBJ databases">
        <authorList>
            <person name="Mcilroy J.S."/>
            <person name="Karst M S."/>
            <person name="Albertsen M."/>
        </authorList>
    </citation>
    <scope>NUCLEOTIDE SEQUENCE</scope>
    <source>
        <strain evidence="11">Cfx-K</strain>
    </source>
</reference>
<keyword evidence="3" id="KW-1003">Cell membrane</keyword>
<evidence type="ECO:0000256" key="7">
    <source>
        <dbReference type="ARBA" id="ARBA00029829"/>
    </source>
</evidence>
<dbReference type="Proteomes" id="UP000215027">
    <property type="component" value="Chromosome II"/>
</dbReference>
<organism evidence="11 12">
    <name type="scientific">Candidatus Promineifilum breve</name>
    <dbReference type="NCBI Taxonomy" id="1806508"/>
    <lineage>
        <taxon>Bacteria</taxon>
        <taxon>Bacillati</taxon>
        <taxon>Chloroflexota</taxon>
        <taxon>Ardenticatenia</taxon>
        <taxon>Candidatus Promineifilales</taxon>
        <taxon>Candidatus Promineifilaceae</taxon>
        <taxon>Candidatus Promineifilum</taxon>
    </lineage>
</organism>
<keyword evidence="5 9" id="KW-1133">Transmembrane helix</keyword>
<dbReference type="InterPro" id="IPR051474">
    <property type="entry name" value="Anti-sigma-K/W_factor"/>
</dbReference>
<evidence type="ECO:0000256" key="6">
    <source>
        <dbReference type="ARBA" id="ARBA00023136"/>
    </source>
</evidence>
<dbReference type="Pfam" id="PF10099">
    <property type="entry name" value="RskA_C"/>
    <property type="match status" value="1"/>
</dbReference>